<dbReference type="InterPro" id="IPR007803">
    <property type="entry name" value="Asp/Arg/Pro-Hydrxlase"/>
</dbReference>
<dbReference type="Gene3D" id="2.60.120.330">
    <property type="entry name" value="B-lactam Antibiotic, Isopenicillin N Synthase, Chain"/>
    <property type="match status" value="1"/>
</dbReference>
<keyword evidence="6" id="KW-1185">Reference proteome</keyword>
<evidence type="ECO:0000313" key="5">
    <source>
        <dbReference type="EMBL" id="BAC89041.1"/>
    </source>
</evidence>
<dbReference type="KEGG" id="gvi:glr1100"/>
<dbReference type="AlphaFoldDB" id="Q7NLM2"/>
<sequence>MDKRALRLDKSLGRLQGNLINRFSCDADTRFFEPNQFPWVADLESNWKIIRRDLDEALLEQEQIPYFSDLSQRQSRFSGTAWKSVMFYVYGRRVDENCRRFVQTAALLQRVPGLNLAMFSILGGHAHIPPHLGPCKGVLRYHLGLIIPVEDERCAIRVDNEVRSWKEGKSLLFDDTFEHEVWNRDPRCRAVLMLDFLRPLPPWLSAINRGIIAAAGQFKAVKDFQGNANRYARGKVQ</sequence>
<dbReference type="PANTHER" id="PTHR46332">
    <property type="entry name" value="ASPARTATE BETA-HYDROXYLASE DOMAIN-CONTAINING PROTEIN 2"/>
    <property type="match status" value="1"/>
</dbReference>
<dbReference type="eggNOG" id="COG3555">
    <property type="taxonomic scope" value="Bacteria"/>
</dbReference>
<keyword evidence="2" id="KW-0223">Dioxygenase</keyword>
<dbReference type="OrthoDB" id="21665at2"/>
<dbReference type="STRING" id="251221.gene:10758579"/>
<dbReference type="InParanoid" id="Q7NLM2"/>
<dbReference type="Proteomes" id="UP000000557">
    <property type="component" value="Chromosome"/>
</dbReference>
<dbReference type="InterPro" id="IPR051821">
    <property type="entry name" value="Asp/Asn_beta-hydroxylase"/>
</dbReference>
<dbReference type="Pfam" id="PF05118">
    <property type="entry name" value="Asp_Arg_Hydrox"/>
    <property type="match status" value="1"/>
</dbReference>
<comment type="similarity">
    <text evidence="1">Belongs to the aspartyl/asparaginyl beta-hydroxylase family.</text>
</comment>
<dbReference type="PhylomeDB" id="Q7NLM2"/>
<accession>Q7NLM2</accession>
<dbReference type="EnsemblBacteria" id="BAC89041">
    <property type="protein sequence ID" value="BAC89041"/>
    <property type="gene ID" value="BAC89041"/>
</dbReference>
<dbReference type="EMBL" id="BA000045">
    <property type="protein sequence ID" value="BAC89041.1"/>
    <property type="molecule type" value="Genomic_DNA"/>
</dbReference>
<reference evidence="5 6" key="2">
    <citation type="journal article" date="2003" name="DNA Res.">
        <title>Complete genome structure of Gloeobacter violaceus PCC 7421, a cyanobacterium that lacks thylakoids (supplement).</title>
        <authorList>
            <person name="Nakamura Y."/>
            <person name="Kaneko T."/>
            <person name="Sato S."/>
            <person name="Mimuro M."/>
            <person name="Miyashita H."/>
            <person name="Tsuchiya T."/>
            <person name="Sasamoto S."/>
            <person name="Watanabe A."/>
            <person name="Kawashima K."/>
            <person name="Kishida Y."/>
            <person name="Kiyokawa C."/>
            <person name="Kohara M."/>
            <person name="Matsumoto M."/>
            <person name="Matsuno A."/>
            <person name="Nakazaki N."/>
            <person name="Shimpo S."/>
            <person name="Takeuchi C."/>
            <person name="Yamada M."/>
            <person name="Tabata S."/>
        </authorList>
    </citation>
    <scope>NUCLEOTIDE SEQUENCE [LARGE SCALE GENOMIC DNA]</scope>
    <source>
        <strain evidence="6">ATCC 29082 / PCC 7421</strain>
    </source>
</reference>
<organism evidence="5 6">
    <name type="scientific">Gloeobacter violaceus (strain ATCC 29082 / PCC 7421)</name>
    <dbReference type="NCBI Taxonomy" id="251221"/>
    <lineage>
        <taxon>Bacteria</taxon>
        <taxon>Bacillati</taxon>
        <taxon>Cyanobacteriota</taxon>
        <taxon>Cyanophyceae</taxon>
        <taxon>Gloeobacterales</taxon>
        <taxon>Gloeobacteraceae</taxon>
        <taxon>Gloeobacter</taxon>
    </lineage>
</organism>
<dbReference type="RefSeq" id="WP_011141101.1">
    <property type="nucleotide sequence ID" value="NC_005125.1"/>
</dbReference>
<dbReference type="SUPFAM" id="SSF51197">
    <property type="entry name" value="Clavaminate synthase-like"/>
    <property type="match status" value="1"/>
</dbReference>
<evidence type="ECO:0000313" key="6">
    <source>
        <dbReference type="Proteomes" id="UP000000557"/>
    </source>
</evidence>
<dbReference type="InterPro" id="IPR027443">
    <property type="entry name" value="IPNS-like_sf"/>
</dbReference>
<evidence type="ECO:0000256" key="2">
    <source>
        <dbReference type="ARBA" id="ARBA00022964"/>
    </source>
</evidence>
<gene>
    <name evidence="5" type="ordered locus">glr1100</name>
</gene>
<name>Q7NLM2_GLOVI</name>
<feature type="domain" description="Aspartyl/asparaginy/proline hydroxylase" evidence="4">
    <location>
        <begin position="44"/>
        <end position="199"/>
    </location>
</feature>
<proteinExistence type="inferred from homology"/>
<dbReference type="PANTHER" id="PTHR46332:SF5">
    <property type="entry name" value="ASPARTATE BETA-HYDROXYLASE DOMAIN CONTAINING 2"/>
    <property type="match status" value="1"/>
</dbReference>
<protein>
    <submittedName>
        <fullName evidence="5">Glr1100 protein</fullName>
    </submittedName>
</protein>
<reference evidence="5 6" key="1">
    <citation type="journal article" date="2003" name="DNA Res.">
        <title>Complete genome structure of Gloeobacter violaceus PCC 7421, a cyanobacterium that lacks thylakoids.</title>
        <authorList>
            <person name="Nakamura Y."/>
            <person name="Kaneko T."/>
            <person name="Sato S."/>
            <person name="Mimuro M."/>
            <person name="Miyashita H."/>
            <person name="Tsuchiya T."/>
            <person name="Sasamoto S."/>
            <person name="Watanabe A."/>
            <person name="Kawashima K."/>
            <person name="Kishida Y."/>
            <person name="Kiyokawa C."/>
            <person name="Kohara M."/>
            <person name="Matsumoto M."/>
            <person name="Matsuno A."/>
            <person name="Nakazaki N."/>
            <person name="Shimpo S."/>
            <person name="Takeuchi C."/>
            <person name="Yamada M."/>
            <person name="Tabata S."/>
        </authorList>
    </citation>
    <scope>NUCLEOTIDE SEQUENCE [LARGE SCALE GENOMIC DNA]</scope>
    <source>
        <strain evidence="6">ATCC 29082 / PCC 7421</strain>
    </source>
</reference>
<evidence type="ECO:0000259" key="4">
    <source>
        <dbReference type="Pfam" id="PF05118"/>
    </source>
</evidence>
<dbReference type="HOGENOM" id="CLU_071783_0_1_3"/>
<evidence type="ECO:0000256" key="1">
    <source>
        <dbReference type="ARBA" id="ARBA00007730"/>
    </source>
</evidence>
<dbReference type="GO" id="GO:0051213">
    <property type="term" value="F:dioxygenase activity"/>
    <property type="evidence" value="ECO:0007669"/>
    <property type="project" value="UniProtKB-KW"/>
</dbReference>
<evidence type="ECO:0000256" key="3">
    <source>
        <dbReference type="ARBA" id="ARBA00023002"/>
    </source>
</evidence>
<keyword evidence="3" id="KW-0560">Oxidoreductase</keyword>